<evidence type="ECO:0000313" key="2">
    <source>
        <dbReference type="EMBL" id="GIM64538.1"/>
    </source>
</evidence>
<dbReference type="EMBL" id="BOQL01000013">
    <property type="protein sequence ID" value="GIM64538.1"/>
    <property type="molecule type" value="Genomic_DNA"/>
</dbReference>
<proteinExistence type="predicted"/>
<protein>
    <recommendedName>
        <fullName evidence="1">YdhG-like domain-containing protein</fullName>
    </recommendedName>
</protein>
<dbReference type="InterPro" id="IPR014922">
    <property type="entry name" value="YdhG-like"/>
</dbReference>
<dbReference type="AlphaFoldDB" id="A0A919S5G4"/>
<organism evidence="2 3">
    <name type="scientific">Actinoplanes auranticolor</name>
    <dbReference type="NCBI Taxonomy" id="47988"/>
    <lineage>
        <taxon>Bacteria</taxon>
        <taxon>Bacillati</taxon>
        <taxon>Actinomycetota</taxon>
        <taxon>Actinomycetes</taxon>
        <taxon>Micromonosporales</taxon>
        <taxon>Micromonosporaceae</taxon>
        <taxon>Actinoplanes</taxon>
    </lineage>
</organism>
<dbReference type="Pfam" id="PF08818">
    <property type="entry name" value="DUF1801"/>
    <property type="match status" value="1"/>
</dbReference>
<evidence type="ECO:0000259" key="1">
    <source>
        <dbReference type="Pfam" id="PF08818"/>
    </source>
</evidence>
<comment type="caution">
    <text evidence="2">The sequence shown here is derived from an EMBL/GenBank/DDBJ whole genome shotgun (WGS) entry which is preliminary data.</text>
</comment>
<dbReference type="Proteomes" id="UP000681340">
    <property type="component" value="Unassembled WGS sequence"/>
</dbReference>
<dbReference type="RefSeq" id="WP_212987214.1">
    <property type="nucleotide sequence ID" value="NZ_BAABEA010000038.1"/>
</dbReference>
<reference evidence="2" key="1">
    <citation type="submission" date="2021-03" db="EMBL/GenBank/DDBJ databases">
        <title>Whole genome shotgun sequence of Actinoplanes auranticolor NBRC 12245.</title>
        <authorList>
            <person name="Komaki H."/>
            <person name="Tamura T."/>
        </authorList>
    </citation>
    <scope>NUCLEOTIDE SEQUENCE</scope>
    <source>
        <strain evidence="2">NBRC 12245</strain>
    </source>
</reference>
<name>A0A919S5G4_9ACTN</name>
<feature type="domain" description="YdhG-like" evidence="1">
    <location>
        <begin position="27"/>
        <end position="129"/>
    </location>
</feature>
<evidence type="ECO:0000313" key="3">
    <source>
        <dbReference type="Proteomes" id="UP000681340"/>
    </source>
</evidence>
<keyword evidence="3" id="KW-1185">Reference proteome</keyword>
<accession>A0A919S5G4</accession>
<sequence>MADSGNKTTATDGDVGAFIDTISDDQRRRDATLLIETLREVTGEPPVLWGPSIVGFGSHHYRYDSGREGDTPAISFSPRAAQTTLYLSGLMEEYTSLLERLGPHKLGKGCLYLKRVDQADAGALREILALSYRLGTTT</sequence>
<gene>
    <name evidence="2" type="ORF">Aau02nite_11040</name>
</gene>